<dbReference type="PANTHER" id="PTHR36842:SF1">
    <property type="entry name" value="PROTEIN TOLB"/>
    <property type="match status" value="1"/>
</dbReference>
<feature type="chain" id="PRO_5003688756" evidence="3">
    <location>
        <begin position="34"/>
        <end position="340"/>
    </location>
</feature>
<dbReference type="PROSITE" id="PS51257">
    <property type="entry name" value="PROKAR_LIPOPROTEIN"/>
    <property type="match status" value="1"/>
</dbReference>
<evidence type="ECO:0000259" key="4">
    <source>
        <dbReference type="Pfam" id="PF00930"/>
    </source>
</evidence>
<dbReference type="OrthoDB" id="139813at2"/>
<keyword evidence="6" id="KW-1185">Reference proteome</keyword>
<comment type="similarity">
    <text evidence="1">Belongs to the TolB family.</text>
</comment>
<feature type="region of interest" description="Disordered" evidence="2">
    <location>
        <begin position="312"/>
        <end position="340"/>
    </location>
</feature>
<keyword evidence="3" id="KW-0732">Signal</keyword>
<evidence type="ECO:0000256" key="3">
    <source>
        <dbReference type="SAM" id="SignalP"/>
    </source>
</evidence>
<dbReference type="PANTHER" id="PTHR36842">
    <property type="entry name" value="PROTEIN TOLB HOMOLOG"/>
    <property type="match status" value="1"/>
</dbReference>
<gene>
    <name evidence="5" type="ORF">NITHO_1590024</name>
</gene>
<dbReference type="Pfam" id="PF07676">
    <property type="entry name" value="PD40"/>
    <property type="match status" value="2"/>
</dbReference>
<sequence length="340" mass="36448">MTHRRGRRIRCWRALLILSLLAFILTACGTSRSAPDSSPKPDNPNPAGARVGGKILFAQNGDISVWDGSIKRITQVGDASAPRWSGDGSRFVFVRTGYSTSDIFVADADGGNMRQLTRDEPLMTPGTEAYAQASVWALDPAWSRSGESIVFVSDRGTAKNYLWIMHGVGNNPTQVPASSVNGENVEHPDFSPDGSQIVFDQRTGANESYTDRWTQIWKADLGTNQLTPLVRGDKASYYPAFSPDGAWVAFIQRNGKANDLWVVPAGGGTPTQLTTTGAVTAPAWSPDGKNIAFLQADGQSFKASYVEFSAGADGGPKASKPQDLFTADGIDAPSGLSWTR</sequence>
<evidence type="ECO:0000313" key="5">
    <source>
        <dbReference type="EMBL" id="CCF82833.1"/>
    </source>
</evidence>
<dbReference type="AlphaFoldDB" id="I4EDS1"/>
<dbReference type="SUPFAM" id="SSF82171">
    <property type="entry name" value="DPP6 N-terminal domain-like"/>
    <property type="match status" value="1"/>
</dbReference>
<dbReference type="Gene3D" id="2.120.10.30">
    <property type="entry name" value="TolB, C-terminal domain"/>
    <property type="match status" value="1"/>
</dbReference>
<protein>
    <submittedName>
        <fullName evidence="5">WD40 domain protein beta Propeller</fullName>
    </submittedName>
</protein>
<dbReference type="InterPro" id="IPR011042">
    <property type="entry name" value="6-blade_b-propeller_TolB-like"/>
</dbReference>
<feature type="domain" description="Dipeptidylpeptidase IV N-terminal" evidence="4">
    <location>
        <begin position="192"/>
        <end position="277"/>
    </location>
</feature>
<dbReference type="InterPro" id="IPR002469">
    <property type="entry name" value="Peptidase_S9B_N"/>
</dbReference>
<evidence type="ECO:0000313" key="6">
    <source>
        <dbReference type="Proteomes" id="UP000004221"/>
    </source>
</evidence>
<organism evidence="5 6">
    <name type="scientific">Nitrolancea hollandica Lb</name>
    <dbReference type="NCBI Taxonomy" id="1129897"/>
    <lineage>
        <taxon>Bacteria</taxon>
        <taxon>Pseudomonadati</taxon>
        <taxon>Thermomicrobiota</taxon>
        <taxon>Thermomicrobia</taxon>
        <taxon>Sphaerobacterales</taxon>
        <taxon>Sphaerobacterineae</taxon>
        <taxon>Sphaerobacteraceae</taxon>
        <taxon>Nitrolancea</taxon>
    </lineage>
</organism>
<dbReference type="Pfam" id="PF00930">
    <property type="entry name" value="DPPIV_N"/>
    <property type="match status" value="1"/>
</dbReference>
<dbReference type="EMBL" id="CAGS01000067">
    <property type="protein sequence ID" value="CCF82833.1"/>
    <property type="molecule type" value="Genomic_DNA"/>
</dbReference>
<evidence type="ECO:0000256" key="2">
    <source>
        <dbReference type="SAM" id="MobiDB-lite"/>
    </source>
</evidence>
<evidence type="ECO:0000256" key="1">
    <source>
        <dbReference type="ARBA" id="ARBA00009820"/>
    </source>
</evidence>
<proteinExistence type="inferred from homology"/>
<dbReference type="Gene3D" id="2.120.10.60">
    <property type="entry name" value="Tricorn protease N-terminal domain"/>
    <property type="match status" value="1"/>
</dbReference>
<feature type="region of interest" description="Disordered" evidence="2">
    <location>
        <begin position="30"/>
        <end position="50"/>
    </location>
</feature>
<feature type="signal peptide" evidence="3">
    <location>
        <begin position="1"/>
        <end position="33"/>
    </location>
</feature>
<dbReference type="InterPro" id="IPR011659">
    <property type="entry name" value="WD40"/>
</dbReference>
<accession>I4EDS1</accession>
<name>I4EDS1_9BACT</name>
<dbReference type="Proteomes" id="UP000004221">
    <property type="component" value="Unassembled WGS sequence"/>
</dbReference>
<comment type="caution">
    <text evidence="5">The sequence shown here is derived from an EMBL/GenBank/DDBJ whole genome shotgun (WGS) entry which is preliminary data.</text>
</comment>
<dbReference type="RefSeq" id="WP_008475291.1">
    <property type="nucleotide sequence ID" value="NZ_CAGS01000067.1"/>
</dbReference>
<reference evidence="5 6" key="1">
    <citation type="journal article" date="2012" name="ISME J.">
        <title>Nitrification expanded: discovery, physiology and genomics of a nitrite-oxidizing bacterium from the phylum Chloroflexi.</title>
        <authorList>
            <person name="Sorokin D.Y."/>
            <person name="Lucker S."/>
            <person name="Vejmelkova D."/>
            <person name="Kostrikina N.A."/>
            <person name="Kleerebezem R."/>
            <person name="Rijpstra W.I."/>
            <person name="Damste J.S."/>
            <person name="Le Paslier D."/>
            <person name="Muyzer G."/>
            <person name="Wagner M."/>
            <person name="van Loosdrecht M.C."/>
            <person name="Daims H."/>
        </authorList>
    </citation>
    <scope>NUCLEOTIDE SEQUENCE [LARGE SCALE GENOMIC DNA]</scope>
    <source>
        <strain evidence="6">none</strain>
    </source>
</reference>
<dbReference type="GO" id="GO:0006508">
    <property type="term" value="P:proteolysis"/>
    <property type="evidence" value="ECO:0007669"/>
    <property type="project" value="InterPro"/>
</dbReference>